<feature type="coiled-coil region" evidence="1">
    <location>
        <begin position="162"/>
        <end position="189"/>
    </location>
</feature>
<gene>
    <name evidence="3" type="ORF">EC844_105115</name>
</gene>
<feature type="transmembrane region" description="Helical" evidence="2">
    <location>
        <begin position="195"/>
        <end position="216"/>
    </location>
</feature>
<keyword evidence="2" id="KW-0472">Membrane</keyword>
<dbReference type="AlphaFoldDB" id="A0A4R1XYX5"/>
<keyword evidence="2" id="KW-0812">Transmembrane</keyword>
<name>A0A4R1XYX5_ACICA</name>
<keyword evidence="1" id="KW-0175">Coiled coil</keyword>
<dbReference type="Proteomes" id="UP000294963">
    <property type="component" value="Unassembled WGS sequence"/>
</dbReference>
<feature type="transmembrane region" description="Helical" evidence="2">
    <location>
        <begin position="12"/>
        <end position="30"/>
    </location>
</feature>
<dbReference type="EMBL" id="SLVJ01000005">
    <property type="protein sequence ID" value="TCM68411.1"/>
    <property type="molecule type" value="Genomic_DNA"/>
</dbReference>
<organism evidence="3 4">
    <name type="scientific">Acinetobacter calcoaceticus</name>
    <dbReference type="NCBI Taxonomy" id="471"/>
    <lineage>
        <taxon>Bacteria</taxon>
        <taxon>Pseudomonadati</taxon>
        <taxon>Pseudomonadota</taxon>
        <taxon>Gammaproteobacteria</taxon>
        <taxon>Moraxellales</taxon>
        <taxon>Moraxellaceae</taxon>
        <taxon>Acinetobacter</taxon>
        <taxon>Acinetobacter calcoaceticus/baumannii complex</taxon>
    </lineage>
</organism>
<accession>A0A4R1XYX5</accession>
<proteinExistence type="predicted"/>
<comment type="caution">
    <text evidence="3">The sequence shown here is derived from an EMBL/GenBank/DDBJ whole genome shotgun (WGS) entry which is preliminary data.</text>
</comment>
<evidence type="ECO:0000313" key="4">
    <source>
        <dbReference type="Proteomes" id="UP000294963"/>
    </source>
</evidence>
<sequence>MNESQHQQSRTRWLLNISMIILETIFSFVLKHDRVVRLQAQKFIDQELTVKVNSYIPYFDFYVQFTDKGLLFDVHAPDKAVDLCINSSLFDLIRAFALGNARSLRKMRYEGDKILKDEFQVFIIHLTAPKLLADWKHWLTHPDDDQNSLASKKRIAPLLEKIDQQRSKINSLQVEVKQYQNRVRRMQFNYTRLKWILGIISLLFTLLSVYNLWLLMR</sequence>
<evidence type="ECO:0000256" key="1">
    <source>
        <dbReference type="SAM" id="Coils"/>
    </source>
</evidence>
<evidence type="ECO:0000313" key="3">
    <source>
        <dbReference type="EMBL" id="TCM68411.1"/>
    </source>
</evidence>
<dbReference type="OrthoDB" id="6705724at2"/>
<evidence type="ECO:0000256" key="2">
    <source>
        <dbReference type="SAM" id="Phobius"/>
    </source>
</evidence>
<reference evidence="3 4" key="1">
    <citation type="submission" date="2019-03" db="EMBL/GenBank/DDBJ databases">
        <title>Genomic analyses of the natural microbiome of Caenorhabditis elegans.</title>
        <authorList>
            <person name="Samuel B."/>
        </authorList>
    </citation>
    <scope>NUCLEOTIDE SEQUENCE [LARGE SCALE GENOMIC DNA]</scope>
    <source>
        <strain evidence="3 4">JUb89</strain>
    </source>
</reference>
<keyword evidence="4" id="KW-1185">Reference proteome</keyword>
<keyword evidence="2" id="KW-1133">Transmembrane helix</keyword>
<protein>
    <submittedName>
        <fullName evidence="3">Uncharacterized protein</fullName>
    </submittedName>
</protein>